<organism evidence="2 3">
    <name type="scientific">Desulfoluna limicola</name>
    <dbReference type="NCBI Taxonomy" id="2810562"/>
    <lineage>
        <taxon>Bacteria</taxon>
        <taxon>Pseudomonadati</taxon>
        <taxon>Thermodesulfobacteriota</taxon>
        <taxon>Desulfobacteria</taxon>
        <taxon>Desulfobacterales</taxon>
        <taxon>Desulfolunaceae</taxon>
        <taxon>Desulfoluna</taxon>
    </lineage>
</organism>
<feature type="region of interest" description="Disordered" evidence="1">
    <location>
        <begin position="1"/>
        <end position="20"/>
    </location>
</feature>
<dbReference type="Pfam" id="PF02561">
    <property type="entry name" value="FliS"/>
    <property type="match status" value="1"/>
</dbReference>
<evidence type="ECO:0000313" key="2">
    <source>
        <dbReference type="EMBL" id="BCS96841.1"/>
    </source>
</evidence>
<evidence type="ECO:0000313" key="3">
    <source>
        <dbReference type="Proteomes" id="UP001320148"/>
    </source>
</evidence>
<dbReference type="RefSeq" id="WP_236893120.1">
    <property type="nucleotide sequence ID" value="NZ_AP024488.1"/>
</dbReference>
<dbReference type="SUPFAM" id="SSF101116">
    <property type="entry name" value="Flagellar export chaperone FliS"/>
    <property type="match status" value="1"/>
</dbReference>
<name>A0ABM7PI46_9BACT</name>
<protein>
    <recommendedName>
        <fullName evidence="4">Flagellar protein FliS</fullName>
    </recommendedName>
</protein>
<dbReference type="InterPro" id="IPR003713">
    <property type="entry name" value="FliS"/>
</dbReference>
<reference evidence="2 3" key="1">
    <citation type="submission" date="2021-02" db="EMBL/GenBank/DDBJ databases">
        <title>Complete genome of Desulfoluna sp. strain ASN36.</title>
        <authorList>
            <person name="Takahashi A."/>
            <person name="Kojima H."/>
            <person name="Fukui M."/>
        </authorList>
    </citation>
    <scope>NUCLEOTIDE SEQUENCE [LARGE SCALE GENOMIC DNA]</scope>
    <source>
        <strain evidence="2 3">ASN36</strain>
    </source>
</reference>
<accession>A0ABM7PI46</accession>
<evidence type="ECO:0008006" key="4">
    <source>
        <dbReference type="Google" id="ProtNLM"/>
    </source>
</evidence>
<dbReference type="EMBL" id="AP024488">
    <property type="protein sequence ID" value="BCS96841.1"/>
    <property type="molecule type" value="Genomic_DNA"/>
</dbReference>
<dbReference type="Proteomes" id="UP001320148">
    <property type="component" value="Chromosome"/>
</dbReference>
<gene>
    <name evidence="2" type="ORF">DSLASN_24730</name>
</gene>
<keyword evidence="3" id="KW-1185">Reference proteome</keyword>
<evidence type="ECO:0000256" key="1">
    <source>
        <dbReference type="SAM" id="MobiDB-lite"/>
    </source>
</evidence>
<dbReference type="Gene3D" id="1.20.120.340">
    <property type="entry name" value="Flagellar protein FliS"/>
    <property type="match status" value="1"/>
</dbReference>
<dbReference type="InterPro" id="IPR036584">
    <property type="entry name" value="FliS_sf"/>
</dbReference>
<sequence>MTAIHPLPHPSVPESPSGRDTLVRMYDGAMTHLASARQSAPDQQKESISTVVKILNHLKEATEKTGSPEDDGTDLSALYAYMIDRLSISHSGLGIDPINEVSWLLRNLRDFSTRPKGRSPVDG</sequence>
<proteinExistence type="predicted"/>